<dbReference type="RefSeq" id="WP_198746620.1">
    <property type="nucleotide sequence ID" value="NZ_JAEHTE010000002.1"/>
</dbReference>
<comment type="caution">
    <text evidence="5">The sequence shown here is derived from an EMBL/GenBank/DDBJ whole genome shotgun (WGS) entry which is preliminary data.</text>
</comment>
<keyword evidence="3" id="KW-0067">ATP-binding</keyword>
<dbReference type="Pfam" id="PF00437">
    <property type="entry name" value="T2SSE"/>
    <property type="match status" value="1"/>
</dbReference>
<dbReference type="Gene3D" id="3.40.50.300">
    <property type="entry name" value="P-loop containing nucleotide triphosphate hydrolases"/>
    <property type="match status" value="2"/>
</dbReference>
<comment type="similarity">
    <text evidence="1">Belongs to the GSP E family.</text>
</comment>
<evidence type="ECO:0000313" key="5">
    <source>
        <dbReference type="EMBL" id="MBI6883002.1"/>
    </source>
</evidence>
<evidence type="ECO:0000313" key="6">
    <source>
        <dbReference type="Proteomes" id="UP000637061"/>
    </source>
</evidence>
<gene>
    <name evidence="5" type="primary">tadA</name>
    <name evidence="5" type="ORF">JEU22_03670</name>
</gene>
<keyword evidence="2" id="KW-0547">Nucleotide-binding</keyword>
<accession>A0A8I1EBJ6</accession>
<feature type="domain" description="Bacterial type II secretion system protein E" evidence="4">
    <location>
        <begin position="20"/>
        <end position="280"/>
    </location>
</feature>
<dbReference type="Proteomes" id="UP000637061">
    <property type="component" value="Unassembled WGS sequence"/>
</dbReference>
<protein>
    <submittedName>
        <fullName evidence="5">Flp pilus assembly complex ATPase component TadA</fullName>
    </submittedName>
</protein>
<dbReference type="PANTHER" id="PTHR30258:SF2">
    <property type="entry name" value="COMG OPERON PROTEIN 1"/>
    <property type="match status" value="1"/>
</dbReference>
<sequence length="305" mass="33612">MTDTKFTDHFRADPHPSVPTLESLGFEGKALSDLQKSLNSTVGVTFFAGTTGSGKTSSLESAVSYTLRAALERQDHVRILRVGIPFSRRDFFLGLRRDPDIVIFEDIRDGEIAEEVIKTAMSGIQVFAEIHASDAYHIPSRLKALGVAMGDLDCVRPTYVRQALSSSVCKHCSLGLSDLSGSEEAFWEVEQLQRINRIISDGLKPNLRFRPRVGCKHCVQGLAERTAVAEVVVPDEHMSSLLSEGRLEDAVTYHRSNGGRTALEYGVSKALRGILDLRDLESRLDRLDFMPGLDHGAQVTCDPLL</sequence>
<dbReference type="GO" id="GO:0016887">
    <property type="term" value="F:ATP hydrolysis activity"/>
    <property type="evidence" value="ECO:0007669"/>
    <property type="project" value="TreeGrafter"/>
</dbReference>
<dbReference type="AlphaFoldDB" id="A0A8I1EBJ6"/>
<proteinExistence type="inferred from homology"/>
<dbReference type="GO" id="GO:0005886">
    <property type="term" value="C:plasma membrane"/>
    <property type="evidence" value="ECO:0007669"/>
    <property type="project" value="TreeGrafter"/>
</dbReference>
<dbReference type="InterPro" id="IPR001482">
    <property type="entry name" value="T2SS/T4SS_dom"/>
</dbReference>
<evidence type="ECO:0000256" key="3">
    <source>
        <dbReference type="ARBA" id="ARBA00022840"/>
    </source>
</evidence>
<dbReference type="EMBL" id="JAEHTE010000002">
    <property type="protein sequence ID" value="MBI6883002.1"/>
    <property type="molecule type" value="Genomic_DNA"/>
</dbReference>
<evidence type="ECO:0000256" key="2">
    <source>
        <dbReference type="ARBA" id="ARBA00022741"/>
    </source>
</evidence>
<dbReference type="InterPro" id="IPR027417">
    <property type="entry name" value="P-loop_NTPase"/>
</dbReference>
<reference evidence="5" key="1">
    <citation type="submission" date="2020-12" db="EMBL/GenBank/DDBJ databases">
        <title>Enhanced detection system for hospital associated transmission using whole genome sequencing surveillance.</title>
        <authorList>
            <person name="Harrison L.H."/>
            <person name="Van Tyne D."/>
            <person name="Marsh J.W."/>
            <person name="Griffith M.P."/>
            <person name="Snyder D.J."/>
            <person name="Cooper V.S."/>
            <person name="Mustapha M."/>
        </authorList>
    </citation>
    <scope>NUCLEOTIDE SEQUENCE</scope>
    <source>
        <strain evidence="5">PSB00042</strain>
    </source>
</reference>
<evidence type="ECO:0000256" key="1">
    <source>
        <dbReference type="ARBA" id="ARBA00006611"/>
    </source>
</evidence>
<name>A0A8I1EBJ6_PSEPU</name>
<dbReference type="PANTHER" id="PTHR30258">
    <property type="entry name" value="TYPE II SECRETION SYSTEM PROTEIN GSPE-RELATED"/>
    <property type="match status" value="1"/>
</dbReference>
<dbReference type="GO" id="GO:0005524">
    <property type="term" value="F:ATP binding"/>
    <property type="evidence" value="ECO:0007669"/>
    <property type="project" value="UniProtKB-KW"/>
</dbReference>
<dbReference type="SUPFAM" id="SSF52540">
    <property type="entry name" value="P-loop containing nucleoside triphosphate hydrolases"/>
    <property type="match status" value="1"/>
</dbReference>
<evidence type="ECO:0000259" key="4">
    <source>
        <dbReference type="Pfam" id="PF00437"/>
    </source>
</evidence>
<organism evidence="5 6">
    <name type="scientific">Pseudomonas putida</name>
    <name type="common">Arthrobacter siderocapsulatus</name>
    <dbReference type="NCBI Taxonomy" id="303"/>
    <lineage>
        <taxon>Bacteria</taxon>
        <taxon>Pseudomonadati</taxon>
        <taxon>Pseudomonadota</taxon>
        <taxon>Gammaproteobacteria</taxon>
        <taxon>Pseudomonadales</taxon>
        <taxon>Pseudomonadaceae</taxon>
        <taxon>Pseudomonas</taxon>
    </lineage>
</organism>